<feature type="transmembrane region" description="Helical" evidence="5">
    <location>
        <begin position="332"/>
        <end position="355"/>
    </location>
</feature>
<dbReference type="PANTHER" id="PTHR23530:SF1">
    <property type="entry name" value="PERMEASE, MAJOR FACILITATOR SUPERFAMILY-RELATED"/>
    <property type="match status" value="1"/>
</dbReference>
<feature type="transmembrane region" description="Helical" evidence="5">
    <location>
        <begin position="361"/>
        <end position="378"/>
    </location>
</feature>
<dbReference type="GO" id="GO:0022857">
    <property type="term" value="F:transmembrane transporter activity"/>
    <property type="evidence" value="ECO:0007669"/>
    <property type="project" value="InterPro"/>
</dbReference>
<dbReference type="SUPFAM" id="SSF103473">
    <property type="entry name" value="MFS general substrate transporter"/>
    <property type="match status" value="1"/>
</dbReference>
<dbReference type="Gene3D" id="1.20.1250.20">
    <property type="entry name" value="MFS general substrate transporter like domains"/>
    <property type="match status" value="1"/>
</dbReference>
<evidence type="ECO:0000256" key="4">
    <source>
        <dbReference type="ARBA" id="ARBA00023136"/>
    </source>
</evidence>
<dbReference type="InterPro" id="IPR020846">
    <property type="entry name" value="MFS_dom"/>
</dbReference>
<feature type="transmembrane region" description="Helical" evidence="5">
    <location>
        <begin position="241"/>
        <end position="263"/>
    </location>
</feature>
<feature type="transmembrane region" description="Helical" evidence="5">
    <location>
        <begin position="213"/>
        <end position="235"/>
    </location>
</feature>
<evidence type="ECO:0000313" key="8">
    <source>
        <dbReference type="Proteomes" id="UP000177501"/>
    </source>
</evidence>
<keyword evidence="3 5" id="KW-1133">Transmembrane helix</keyword>
<feature type="transmembrane region" description="Helical" evidence="5">
    <location>
        <begin position="37"/>
        <end position="58"/>
    </location>
</feature>
<accession>A0A1F8B0U9</accession>
<feature type="transmembrane region" description="Helical" evidence="5">
    <location>
        <begin position="70"/>
        <end position="94"/>
    </location>
</feature>
<keyword evidence="4 5" id="KW-0472">Membrane</keyword>
<keyword evidence="2 5" id="KW-0812">Transmembrane</keyword>
<dbReference type="STRING" id="1802514.A2955_03490"/>
<dbReference type="InterPro" id="IPR005829">
    <property type="entry name" value="Sugar_transporter_CS"/>
</dbReference>
<feature type="transmembrane region" description="Helical" evidence="5">
    <location>
        <begin position="138"/>
        <end position="156"/>
    </location>
</feature>
<dbReference type="PROSITE" id="PS00216">
    <property type="entry name" value="SUGAR_TRANSPORT_1"/>
    <property type="match status" value="1"/>
</dbReference>
<dbReference type="InterPro" id="IPR053160">
    <property type="entry name" value="MFS_DHA3_Transporter"/>
</dbReference>
<evidence type="ECO:0000256" key="2">
    <source>
        <dbReference type="ARBA" id="ARBA00022692"/>
    </source>
</evidence>
<evidence type="ECO:0000256" key="5">
    <source>
        <dbReference type="SAM" id="Phobius"/>
    </source>
</evidence>
<organism evidence="7 8">
    <name type="scientific">Candidatus Woesebacteria bacterium RIFCSPLOWO2_01_FULL_37_19</name>
    <dbReference type="NCBI Taxonomy" id="1802514"/>
    <lineage>
        <taxon>Bacteria</taxon>
        <taxon>Candidatus Woeseibacteriota</taxon>
    </lineage>
</organism>
<dbReference type="PANTHER" id="PTHR23530">
    <property type="entry name" value="TRANSPORT PROTEIN-RELATED"/>
    <property type="match status" value="1"/>
</dbReference>
<dbReference type="GO" id="GO:0016020">
    <property type="term" value="C:membrane"/>
    <property type="evidence" value="ECO:0007669"/>
    <property type="project" value="UniProtKB-SubCell"/>
</dbReference>
<protein>
    <recommendedName>
        <fullName evidence="6">Major facilitator superfamily (MFS) profile domain-containing protein</fullName>
    </recommendedName>
</protein>
<proteinExistence type="predicted"/>
<feature type="transmembrane region" description="Helical" evidence="5">
    <location>
        <begin position="12"/>
        <end position="31"/>
    </location>
</feature>
<dbReference type="InterPro" id="IPR036259">
    <property type="entry name" value="MFS_trans_sf"/>
</dbReference>
<dbReference type="InterPro" id="IPR011701">
    <property type="entry name" value="MFS"/>
</dbReference>
<reference evidence="7 8" key="1">
    <citation type="journal article" date="2016" name="Nat. Commun.">
        <title>Thousands of microbial genomes shed light on interconnected biogeochemical processes in an aquifer system.</title>
        <authorList>
            <person name="Anantharaman K."/>
            <person name="Brown C.T."/>
            <person name="Hug L.A."/>
            <person name="Sharon I."/>
            <person name="Castelle C.J."/>
            <person name="Probst A.J."/>
            <person name="Thomas B.C."/>
            <person name="Singh A."/>
            <person name="Wilkins M.J."/>
            <person name="Karaoz U."/>
            <person name="Brodie E.L."/>
            <person name="Williams K.H."/>
            <person name="Hubbard S.S."/>
            <person name="Banfield J.F."/>
        </authorList>
    </citation>
    <scope>NUCLEOTIDE SEQUENCE [LARGE SCALE GENOMIC DNA]</scope>
</reference>
<name>A0A1F8B0U9_9BACT</name>
<comment type="caution">
    <text evidence="7">The sequence shown here is derived from an EMBL/GenBank/DDBJ whole genome shotgun (WGS) entry which is preliminary data.</text>
</comment>
<dbReference type="AlphaFoldDB" id="A0A1F8B0U9"/>
<gene>
    <name evidence="7" type="ORF">A2955_03490</name>
</gene>
<evidence type="ECO:0000313" key="7">
    <source>
        <dbReference type="EMBL" id="OGM57038.1"/>
    </source>
</evidence>
<evidence type="ECO:0000256" key="1">
    <source>
        <dbReference type="ARBA" id="ARBA00004141"/>
    </source>
</evidence>
<dbReference type="EMBL" id="MGHA01000069">
    <property type="protein sequence ID" value="OGM57038.1"/>
    <property type="molecule type" value="Genomic_DNA"/>
</dbReference>
<dbReference type="Pfam" id="PF07690">
    <property type="entry name" value="MFS_1"/>
    <property type="match status" value="1"/>
</dbReference>
<dbReference type="PROSITE" id="PS50850">
    <property type="entry name" value="MFS"/>
    <property type="match status" value="1"/>
</dbReference>
<dbReference type="Proteomes" id="UP000177501">
    <property type="component" value="Unassembled WGS sequence"/>
</dbReference>
<sequence>MKLKRNVKLLSWFNFCTDFVFFAPVAIIYFSKVTGSFALGMSIFSIAYVTSAIFEVPTGVLSDYIGRKRTVVFGALCSVLCVTLYAIGGSYWMLTLGALLQGLSRAFYSGNNDALLHDTLKESGQENEYHAYLGRTSSMFQVALAIASVVGSIMAAKSFALVMWASVVPQVCALLIALEVSEPSITSTKESTNIFSHLRESVMQFKHNNKLRLLTISSVIRFSLGESAFFLRSAFVNTLWPLWAVGISNMFSHIGGAISYYISGKVIDRFGSYKVLGFEIVSNRIVNFIALFFPTLVSPVLMSSTSLTFGVGSVATNSLLQKEFTQNQRATMSSLSSLAGSITFGIFSVLLGIFADNFGTRWALIVAQAILLTPLIFYRKVFKQRYN</sequence>
<evidence type="ECO:0000256" key="3">
    <source>
        <dbReference type="ARBA" id="ARBA00022989"/>
    </source>
</evidence>
<feature type="transmembrane region" description="Helical" evidence="5">
    <location>
        <begin position="300"/>
        <end position="320"/>
    </location>
</feature>
<comment type="subcellular location">
    <subcellularLocation>
        <location evidence="1">Membrane</location>
        <topology evidence="1">Multi-pass membrane protein</topology>
    </subcellularLocation>
</comment>
<evidence type="ECO:0000259" key="6">
    <source>
        <dbReference type="PROSITE" id="PS50850"/>
    </source>
</evidence>
<feature type="transmembrane region" description="Helical" evidence="5">
    <location>
        <begin position="275"/>
        <end position="294"/>
    </location>
</feature>
<feature type="domain" description="Major facilitator superfamily (MFS) profile" evidence="6">
    <location>
        <begin position="1"/>
        <end position="386"/>
    </location>
</feature>